<evidence type="ECO:0000313" key="2">
    <source>
        <dbReference type="EMBL" id="MCG5076327.1"/>
    </source>
</evidence>
<gene>
    <name evidence="2" type="ORF">L5014_23615</name>
</gene>
<protein>
    <submittedName>
        <fullName evidence="2">Uncharacterized protein</fullName>
    </submittedName>
</protein>
<name>A0A9X1UJC3_9BURK</name>
<sequence length="232" mass="26315">MTATKAVQGERRDRSGVATRRPRSIQGGILLVFDALPDTLMGLSAESVRRRIGRAGSAAATASVRRFTLVAQWDQCATISVAIPVFLNSCCVMVRLIPVRQHWYQPLLPRLQNNRPNFHADAFRVSAIRQGSLDRLIQRKPCARWASLRLNLVDLPGIGKQLDLPCLATTQKNPDPVRLIKQATRDLCERHSHLCFGLFDQNRLFAGSRGRHQSEIIKFEFFYQNPYLIFYT</sequence>
<dbReference type="EMBL" id="JAKLJA010000023">
    <property type="protein sequence ID" value="MCG5076327.1"/>
    <property type="molecule type" value="Genomic_DNA"/>
</dbReference>
<reference evidence="2" key="1">
    <citation type="submission" date="2022-01" db="EMBL/GenBank/DDBJ databases">
        <title>Genome sequence and assembly of Parabukholderia sp. RG36.</title>
        <authorList>
            <person name="Chhetri G."/>
        </authorList>
    </citation>
    <scope>NUCLEOTIDE SEQUENCE</scope>
    <source>
        <strain evidence="2">RG36</strain>
    </source>
</reference>
<dbReference type="RefSeq" id="WP_238466191.1">
    <property type="nucleotide sequence ID" value="NZ_JAKLJA010000023.1"/>
</dbReference>
<dbReference type="AlphaFoldDB" id="A0A9X1UJC3"/>
<accession>A0A9X1UJC3</accession>
<organism evidence="2 3">
    <name type="scientific">Paraburkholderia tagetis</name>
    <dbReference type="NCBI Taxonomy" id="2913261"/>
    <lineage>
        <taxon>Bacteria</taxon>
        <taxon>Pseudomonadati</taxon>
        <taxon>Pseudomonadota</taxon>
        <taxon>Betaproteobacteria</taxon>
        <taxon>Burkholderiales</taxon>
        <taxon>Burkholderiaceae</taxon>
        <taxon>Paraburkholderia</taxon>
    </lineage>
</organism>
<evidence type="ECO:0000313" key="3">
    <source>
        <dbReference type="Proteomes" id="UP001139308"/>
    </source>
</evidence>
<evidence type="ECO:0000256" key="1">
    <source>
        <dbReference type="SAM" id="MobiDB-lite"/>
    </source>
</evidence>
<keyword evidence="3" id="KW-1185">Reference proteome</keyword>
<dbReference type="Proteomes" id="UP001139308">
    <property type="component" value="Unassembled WGS sequence"/>
</dbReference>
<comment type="caution">
    <text evidence="2">The sequence shown here is derived from an EMBL/GenBank/DDBJ whole genome shotgun (WGS) entry which is preliminary data.</text>
</comment>
<feature type="region of interest" description="Disordered" evidence="1">
    <location>
        <begin position="1"/>
        <end position="20"/>
    </location>
</feature>
<proteinExistence type="predicted"/>